<evidence type="ECO:0000313" key="1">
    <source>
        <dbReference type="EMBL" id="QHS77821.1"/>
    </source>
</evidence>
<reference evidence="1" key="1">
    <citation type="journal article" date="2020" name="Nature">
        <title>Giant virus diversity and host interactions through global metagenomics.</title>
        <authorList>
            <person name="Schulz F."/>
            <person name="Roux S."/>
            <person name="Paez-Espino D."/>
            <person name="Jungbluth S."/>
            <person name="Walsh D.A."/>
            <person name="Denef V.J."/>
            <person name="McMahon K.D."/>
            <person name="Konstantinidis K.T."/>
            <person name="Eloe-Fadrosh E.A."/>
            <person name="Kyrpides N.C."/>
            <person name="Woyke T."/>
        </authorList>
    </citation>
    <scope>NUCLEOTIDE SEQUENCE</scope>
    <source>
        <strain evidence="1">GVMAG-S-1021933-23</strain>
    </source>
</reference>
<dbReference type="EMBL" id="MN740593">
    <property type="protein sequence ID" value="QHS77821.1"/>
    <property type="molecule type" value="Genomic_DNA"/>
</dbReference>
<proteinExistence type="predicted"/>
<protein>
    <submittedName>
        <fullName evidence="1">Uncharacterized protein</fullName>
    </submittedName>
</protein>
<accession>A0A6C0AE91</accession>
<name>A0A6C0AE91_9ZZZZ</name>
<organism evidence="1">
    <name type="scientific">viral metagenome</name>
    <dbReference type="NCBI Taxonomy" id="1070528"/>
    <lineage>
        <taxon>unclassified sequences</taxon>
        <taxon>metagenomes</taxon>
        <taxon>organismal metagenomes</taxon>
    </lineage>
</organism>
<sequence length="101" mass="11773">METDSEIELKEKYLSLMNITEYLEHARLFGCFSIIDLRHIWLARELLSGKLNDFESEDFKKQIKIVVRALNIASHKGAFNYEQGADIYQSIKILGYSEDLL</sequence>
<dbReference type="AlphaFoldDB" id="A0A6C0AE91"/>